<dbReference type="OrthoDB" id="1473488at2759"/>
<dbReference type="EMBL" id="JAAIUW010000011">
    <property type="protein sequence ID" value="KAF7809487.1"/>
    <property type="molecule type" value="Genomic_DNA"/>
</dbReference>
<feature type="domain" description="RNase H type-1" evidence="1">
    <location>
        <begin position="6"/>
        <end position="61"/>
    </location>
</feature>
<proteinExistence type="predicted"/>
<evidence type="ECO:0000259" key="1">
    <source>
        <dbReference type="Pfam" id="PF13456"/>
    </source>
</evidence>
<dbReference type="Proteomes" id="UP000634136">
    <property type="component" value="Unassembled WGS sequence"/>
</dbReference>
<reference evidence="2" key="1">
    <citation type="submission" date="2020-09" db="EMBL/GenBank/DDBJ databases">
        <title>Genome-Enabled Discovery of Anthraquinone Biosynthesis in Senna tora.</title>
        <authorList>
            <person name="Kang S.-H."/>
            <person name="Pandey R.P."/>
            <person name="Lee C.-M."/>
            <person name="Sim J.-S."/>
            <person name="Jeong J.-T."/>
            <person name="Choi B.-S."/>
            <person name="Jung M."/>
            <person name="Ginzburg D."/>
            <person name="Zhao K."/>
            <person name="Won S.Y."/>
            <person name="Oh T.-J."/>
            <person name="Yu Y."/>
            <person name="Kim N.-H."/>
            <person name="Lee O.R."/>
            <person name="Lee T.-H."/>
            <person name="Bashyal P."/>
            <person name="Kim T.-S."/>
            <person name="Lee W.-H."/>
            <person name="Kawkins C."/>
            <person name="Kim C.-K."/>
            <person name="Kim J.S."/>
            <person name="Ahn B.O."/>
            <person name="Rhee S.Y."/>
            <person name="Sohng J.K."/>
        </authorList>
    </citation>
    <scope>NUCLEOTIDE SEQUENCE</scope>
    <source>
        <tissue evidence="2">Leaf</tissue>
    </source>
</reference>
<dbReference type="InterPro" id="IPR002156">
    <property type="entry name" value="RNaseH_domain"/>
</dbReference>
<organism evidence="2 3">
    <name type="scientific">Senna tora</name>
    <dbReference type="NCBI Taxonomy" id="362788"/>
    <lineage>
        <taxon>Eukaryota</taxon>
        <taxon>Viridiplantae</taxon>
        <taxon>Streptophyta</taxon>
        <taxon>Embryophyta</taxon>
        <taxon>Tracheophyta</taxon>
        <taxon>Spermatophyta</taxon>
        <taxon>Magnoliopsida</taxon>
        <taxon>eudicotyledons</taxon>
        <taxon>Gunneridae</taxon>
        <taxon>Pentapetalae</taxon>
        <taxon>rosids</taxon>
        <taxon>fabids</taxon>
        <taxon>Fabales</taxon>
        <taxon>Fabaceae</taxon>
        <taxon>Caesalpinioideae</taxon>
        <taxon>Cassia clade</taxon>
        <taxon>Senna</taxon>
    </lineage>
</organism>
<dbReference type="GO" id="GO:0003676">
    <property type="term" value="F:nucleic acid binding"/>
    <property type="evidence" value="ECO:0007669"/>
    <property type="project" value="InterPro"/>
</dbReference>
<dbReference type="GO" id="GO:0004523">
    <property type="term" value="F:RNA-DNA hybrid ribonuclease activity"/>
    <property type="evidence" value="ECO:0007669"/>
    <property type="project" value="InterPro"/>
</dbReference>
<sequence length="84" mass="9004">MEFTVARRAPPCALVEALDAFAVVNGMEFAQRFGCSELEVEDDAQTLLAKLNGRTQDLSRVESVAGRPPTVLSDLLALDGCCFG</sequence>
<name>A0A834STJ0_9FABA</name>
<gene>
    <name evidence="2" type="ORF">G2W53_036230</name>
</gene>
<accession>A0A834STJ0</accession>
<evidence type="ECO:0000313" key="3">
    <source>
        <dbReference type="Proteomes" id="UP000634136"/>
    </source>
</evidence>
<dbReference type="AlphaFoldDB" id="A0A834STJ0"/>
<protein>
    <recommendedName>
        <fullName evidence="1">RNase H type-1 domain-containing protein</fullName>
    </recommendedName>
</protein>
<dbReference type="Pfam" id="PF13456">
    <property type="entry name" value="RVT_3"/>
    <property type="match status" value="1"/>
</dbReference>
<evidence type="ECO:0000313" key="2">
    <source>
        <dbReference type="EMBL" id="KAF7809487.1"/>
    </source>
</evidence>
<keyword evidence="3" id="KW-1185">Reference proteome</keyword>
<comment type="caution">
    <text evidence="2">The sequence shown here is derived from an EMBL/GenBank/DDBJ whole genome shotgun (WGS) entry which is preliminary data.</text>
</comment>